<dbReference type="CDD" id="cd00657">
    <property type="entry name" value="Ferritin_like"/>
    <property type="match status" value="1"/>
</dbReference>
<evidence type="ECO:0000259" key="1">
    <source>
        <dbReference type="Pfam" id="PF09537"/>
    </source>
</evidence>
<dbReference type="InterPro" id="IPR012347">
    <property type="entry name" value="Ferritin-like"/>
</dbReference>
<protein>
    <submittedName>
        <fullName evidence="2">Uncharacterized protein DUF2383</fullName>
    </submittedName>
</protein>
<dbReference type="SUPFAM" id="SSF47240">
    <property type="entry name" value="Ferritin-like"/>
    <property type="match status" value="1"/>
</dbReference>
<name>A0A4R8HAJ7_9FIRM</name>
<keyword evidence="3" id="KW-1185">Reference proteome</keyword>
<dbReference type="InterPro" id="IPR009078">
    <property type="entry name" value="Ferritin-like_SF"/>
</dbReference>
<dbReference type="InterPro" id="IPR019052">
    <property type="entry name" value="DUF2383"/>
</dbReference>
<dbReference type="Gene3D" id="1.20.1260.10">
    <property type="match status" value="1"/>
</dbReference>
<evidence type="ECO:0000313" key="3">
    <source>
        <dbReference type="Proteomes" id="UP000295832"/>
    </source>
</evidence>
<accession>A0A4R8HAJ7</accession>
<dbReference type="EMBL" id="SOEG01000003">
    <property type="protein sequence ID" value="TDX53323.1"/>
    <property type="molecule type" value="Genomic_DNA"/>
</dbReference>
<gene>
    <name evidence="2" type="ORF">C7959_103176</name>
</gene>
<reference evidence="2 3" key="1">
    <citation type="submission" date="2019-03" db="EMBL/GenBank/DDBJ databases">
        <title>Subsurface microbial communities from deep shales in Ohio and West Virginia, USA.</title>
        <authorList>
            <person name="Wrighton K."/>
        </authorList>
    </citation>
    <scope>NUCLEOTIDE SEQUENCE [LARGE SCALE GENOMIC DNA]</scope>
    <source>
        <strain evidence="2 3">MSL 6dP</strain>
    </source>
</reference>
<dbReference type="Proteomes" id="UP000295832">
    <property type="component" value="Unassembled WGS sequence"/>
</dbReference>
<dbReference type="RefSeq" id="WP_134115031.1">
    <property type="nucleotide sequence ID" value="NZ_SOEG01000003.1"/>
</dbReference>
<dbReference type="STRING" id="926561.GCA_000379025_01844"/>
<sequence length="152" mass="17379">MPEEIINKNRVVSTLNEILKQEHMSIDSYNDFIAKAKNTDTRQLLQSMQQDHKDHASTLTTHIQNLGAAPQEDRGLSGVISNTMMEFGSLLGIEADNDQLLEKLYTKEKNGIKETEKFMNQKLDQQSKKIVTSLLVTRKDHLKKIENNLNLK</sequence>
<dbReference type="AlphaFoldDB" id="A0A4R8HAJ7"/>
<dbReference type="Pfam" id="PF09537">
    <property type="entry name" value="DUF2383"/>
    <property type="match status" value="1"/>
</dbReference>
<comment type="caution">
    <text evidence="2">The sequence shown here is derived from an EMBL/GenBank/DDBJ whole genome shotgun (WGS) entry which is preliminary data.</text>
</comment>
<organism evidence="2 3">
    <name type="scientific">Orenia marismortui</name>
    <dbReference type="NCBI Taxonomy" id="46469"/>
    <lineage>
        <taxon>Bacteria</taxon>
        <taxon>Bacillati</taxon>
        <taxon>Bacillota</taxon>
        <taxon>Clostridia</taxon>
        <taxon>Halanaerobiales</taxon>
        <taxon>Halobacteroidaceae</taxon>
        <taxon>Orenia</taxon>
    </lineage>
</organism>
<proteinExistence type="predicted"/>
<evidence type="ECO:0000313" key="2">
    <source>
        <dbReference type="EMBL" id="TDX53323.1"/>
    </source>
</evidence>
<feature type="domain" description="DUF2383" evidence="1">
    <location>
        <begin position="11"/>
        <end position="121"/>
    </location>
</feature>